<feature type="transmembrane region" description="Helical" evidence="1">
    <location>
        <begin position="60"/>
        <end position="93"/>
    </location>
</feature>
<keyword evidence="3" id="KW-1185">Reference proteome</keyword>
<comment type="caution">
    <text evidence="2">The sequence shown here is derived from an EMBL/GenBank/DDBJ whole genome shotgun (WGS) entry which is preliminary data.</text>
</comment>
<gene>
    <name evidence="2" type="ORF">KY290_033775</name>
</gene>
<feature type="transmembrane region" description="Helical" evidence="1">
    <location>
        <begin position="113"/>
        <end position="133"/>
    </location>
</feature>
<evidence type="ECO:0000313" key="2">
    <source>
        <dbReference type="EMBL" id="KAH0740732.1"/>
    </source>
</evidence>
<dbReference type="EMBL" id="JAIVGD010000026">
    <property type="protein sequence ID" value="KAH0740732.1"/>
    <property type="molecule type" value="Genomic_DNA"/>
</dbReference>
<keyword evidence="1" id="KW-0812">Transmembrane</keyword>
<accession>A0ABQ7U368</accession>
<name>A0ABQ7U368_SOLTU</name>
<evidence type="ECO:0008006" key="4">
    <source>
        <dbReference type="Google" id="ProtNLM"/>
    </source>
</evidence>
<evidence type="ECO:0000313" key="3">
    <source>
        <dbReference type="Proteomes" id="UP000826656"/>
    </source>
</evidence>
<reference evidence="2 3" key="1">
    <citation type="journal article" date="2021" name="bioRxiv">
        <title>Chromosome-scale and haplotype-resolved genome assembly of a tetraploid potato cultivar.</title>
        <authorList>
            <person name="Sun H."/>
            <person name="Jiao W.-B."/>
            <person name="Krause K."/>
            <person name="Campoy J.A."/>
            <person name="Goel M."/>
            <person name="Folz-Donahue K."/>
            <person name="Kukat C."/>
            <person name="Huettel B."/>
            <person name="Schneeberger K."/>
        </authorList>
    </citation>
    <scope>NUCLEOTIDE SEQUENCE [LARGE SCALE GENOMIC DNA]</scope>
    <source>
        <strain evidence="2">SolTubOtavaFocal</strain>
        <tissue evidence="2">Leaves</tissue>
    </source>
</reference>
<evidence type="ECO:0000256" key="1">
    <source>
        <dbReference type="SAM" id="Phobius"/>
    </source>
</evidence>
<keyword evidence="1" id="KW-0472">Membrane</keyword>
<keyword evidence="1" id="KW-1133">Transmembrane helix</keyword>
<proteinExistence type="predicted"/>
<protein>
    <recommendedName>
        <fullName evidence="4">Transmembrane protein</fullName>
    </recommendedName>
</protein>
<sequence>MVSRWFGVRSTHSPELLVWIVRARSSLSTGVRGGFVLRRNGCLSELFVAFWLRKRKRRKLILNGVLGLVKVGFCWWCDGARAGCFPVGFGLWLGLVVASKGENKDGVLVVNRLLFDGCLVVEGTDVLVLFVSWSDKKRRRKRGGFLVVNSPESGETPVTCRKDKEQ</sequence>
<organism evidence="2 3">
    <name type="scientific">Solanum tuberosum</name>
    <name type="common">Potato</name>
    <dbReference type="NCBI Taxonomy" id="4113"/>
    <lineage>
        <taxon>Eukaryota</taxon>
        <taxon>Viridiplantae</taxon>
        <taxon>Streptophyta</taxon>
        <taxon>Embryophyta</taxon>
        <taxon>Tracheophyta</taxon>
        <taxon>Spermatophyta</taxon>
        <taxon>Magnoliopsida</taxon>
        <taxon>eudicotyledons</taxon>
        <taxon>Gunneridae</taxon>
        <taxon>Pentapetalae</taxon>
        <taxon>asterids</taxon>
        <taxon>lamiids</taxon>
        <taxon>Solanales</taxon>
        <taxon>Solanaceae</taxon>
        <taxon>Solanoideae</taxon>
        <taxon>Solaneae</taxon>
        <taxon>Solanum</taxon>
    </lineage>
</organism>
<dbReference type="Proteomes" id="UP000826656">
    <property type="component" value="Unassembled WGS sequence"/>
</dbReference>